<dbReference type="Pfam" id="PF13692">
    <property type="entry name" value="Glyco_trans_1_4"/>
    <property type="match status" value="1"/>
</dbReference>
<dbReference type="Pfam" id="PF13439">
    <property type="entry name" value="Glyco_transf_4"/>
    <property type="match status" value="1"/>
</dbReference>
<dbReference type="RefSeq" id="WP_014266710.1">
    <property type="nucleotide sequence ID" value="NC_016631.1"/>
</dbReference>
<feature type="domain" description="Glycosyltransferase subfamily 4-like N-terminal" evidence="2">
    <location>
        <begin position="34"/>
        <end position="206"/>
    </location>
</feature>
<evidence type="ECO:0000256" key="1">
    <source>
        <dbReference type="ARBA" id="ARBA00022679"/>
    </source>
</evidence>
<dbReference type="SUPFAM" id="SSF53756">
    <property type="entry name" value="UDP-Glycosyltransferase/glycogen phosphorylase"/>
    <property type="match status" value="1"/>
</dbReference>
<dbReference type="OrthoDB" id="9790710at2"/>
<dbReference type="HOGENOM" id="CLU_608234_0_0_0"/>
<dbReference type="CDD" id="cd03801">
    <property type="entry name" value="GT4_PimA-like"/>
    <property type="match status" value="1"/>
</dbReference>
<evidence type="ECO:0000259" key="2">
    <source>
        <dbReference type="Pfam" id="PF13439"/>
    </source>
</evidence>
<dbReference type="STRING" id="682795.AciX8_3541"/>
<accession>G8NXC9</accession>
<organism evidence="3 4">
    <name type="scientific">Granulicella mallensis (strain ATCC BAA-1857 / DSM 23137 / MP5ACTX8)</name>
    <dbReference type="NCBI Taxonomy" id="682795"/>
    <lineage>
        <taxon>Bacteria</taxon>
        <taxon>Pseudomonadati</taxon>
        <taxon>Acidobacteriota</taxon>
        <taxon>Terriglobia</taxon>
        <taxon>Terriglobales</taxon>
        <taxon>Acidobacteriaceae</taxon>
        <taxon>Granulicella</taxon>
    </lineage>
</organism>
<dbReference type="EMBL" id="CP003130">
    <property type="protein sequence ID" value="AEU37836.1"/>
    <property type="molecule type" value="Genomic_DNA"/>
</dbReference>
<dbReference type="PANTHER" id="PTHR46401:SF2">
    <property type="entry name" value="GLYCOSYLTRANSFERASE WBBK-RELATED"/>
    <property type="match status" value="1"/>
</dbReference>
<dbReference type="AlphaFoldDB" id="G8NXC9"/>
<keyword evidence="4" id="KW-1185">Reference proteome</keyword>
<evidence type="ECO:0000313" key="3">
    <source>
        <dbReference type="EMBL" id="AEU37836.1"/>
    </source>
</evidence>
<sequence length="434" mass="48142">MTTSSIVEDATNVTEQPPRLRVWLIDAFCYTPWYTAELSWALRNTGVNLKLICTPHLKEPAFFAQQDITLDPACEQVSRWFRKTPSIIRRAARNADVWRTMQRLIRELNAGDQAKPDIIHLQQTPLLNRGICLDFKLLEAAKKAGVPVLHTVHNVLPHDSGDHLRNIYGQLYNGVDHLICHDITAAHRLNEEFSVPLKKISVIGHGPLFAPAHAPKEWEIHNARRLLNLPENASIVLWQGIHAPYKGVDVLLEAWKLALAQGLQDVVPSPLLLIAGSGPKDFEATIRLAAQHLGGTVRADLRYIETRELPLYYTAADILAYPYRAITTSGALLTGLTYAKPIIASRLPAFEGYLDDRENAILVEPGNAEQLGMAILCLLKSHAAANIGNVGSEAACYLQLKSAALKNTSRYISWGQIGNDTVAVYQRCVASSRR</sequence>
<reference evidence="3 4" key="1">
    <citation type="submission" date="2011-11" db="EMBL/GenBank/DDBJ databases">
        <title>Complete sequence of Granulicella mallensis MP5ACTX8.</title>
        <authorList>
            <consortium name="US DOE Joint Genome Institute"/>
            <person name="Lucas S."/>
            <person name="Copeland A."/>
            <person name="Lapidus A."/>
            <person name="Cheng J.-F."/>
            <person name="Goodwin L."/>
            <person name="Pitluck S."/>
            <person name="Peters L."/>
            <person name="Lu M."/>
            <person name="Detter J.C."/>
            <person name="Han C."/>
            <person name="Tapia R."/>
            <person name="Land M."/>
            <person name="Hauser L."/>
            <person name="Kyrpides N."/>
            <person name="Ivanova N."/>
            <person name="Mikhailova N."/>
            <person name="Pagani I."/>
            <person name="Rawat S."/>
            <person name="Mannisto M."/>
            <person name="Haggblom M."/>
            <person name="Woyke T."/>
        </authorList>
    </citation>
    <scope>NUCLEOTIDE SEQUENCE [LARGE SCALE GENOMIC DNA]</scope>
    <source>
        <strain evidence="4">ATCC BAA-1857 / DSM 23137 / MP5ACTX8</strain>
    </source>
</reference>
<dbReference type="eggNOG" id="COG0438">
    <property type="taxonomic scope" value="Bacteria"/>
</dbReference>
<dbReference type="GO" id="GO:0009103">
    <property type="term" value="P:lipopolysaccharide biosynthetic process"/>
    <property type="evidence" value="ECO:0007669"/>
    <property type="project" value="TreeGrafter"/>
</dbReference>
<dbReference type="KEGG" id="gma:AciX8_3541"/>
<dbReference type="Proteomes" id="UP000007113">
    <property type="component" value="Chromosome"/>
</dbReference>
<gene>
    <name evidence="3" type="ordered locus">AciX8_3541</name>
</gene>
<keyword evidence="1 3" id="KW-0808">Transferase</keyword>
<name>G8NXC9_GRAMM</name>
<dbReference type="InterPro" id="IPR028098">
    <property type="entry name" value="Glyco_trans_4-like_N"/>
</dbReference>
<evidence type="ECO:0000313" key="4">
    <source>
        <dbReference type="Proteomes" id="UP000007113"/>
    </source>
</evidence>
<dbReference type="PANTHER" id="PTHR46401">
    <property type="entry name" value="GLYCOSYLTRANSFERASE WBBK-RELATED"/>
    <property type="match status" value="1"/>
</dbReference>
<dbReference type="GO" id="GO:0016757">
    <property type="term" value="F:glycosyltransferase activity"/>
    <property type="evidence" value="ECO:0007669"/>
    <property type="project" value="UniProtKB-ARBA"/>
</dbReference>
<proteinExistence type="predicted"/>
<protein>
    <submittedName>
        <fullName evidence="3">Glycosyl transferase group 1</fullName>
    </submittedName>
</protein>
<dbReference type="Gene3D" id="3.40.50.2000">
    <property type="entry name" value="Glycogen Phosphorylase B"/>
    <property type="match status" value="2"/>
</dbReference>